<name>A0A1C0B0Q1_9BACT</name>
<feature type="transmembrane region" description="Helical" evidence="5">
    <location>
        <begin position="71"/>
        <end position="89"/>
    </location>
</feature>
<evidence type="ECO:0000313" key="7">
    <source>
        <dbReference type="EMBL" id="QEP40196.1"/>
    </source>
</evidence>
<dbReference type="KEGG" id="apoc:APORC_0580"/>
<comment type="subcellular location">
    <subcellularLocation>
        <location evidence="5">Cell membrane</location>
        <topology evidence="5">Multi-pass membrane protein</topology>
    </subcellularLocation>
    <subcellularLocation>
        <location evidence="1">Membrane</location>
        <topology evidence="1">Multi-pass membrane protein</topology>
    </subcellularLocation>
</comment>
<feature type="transmembrane region" description="Helical" evidence="5">
    <location>
        <begin position="6"/>
        <end position="34"/>
    </location>
</feature>
<dbReference type="PANTHER" id="PTHR43701">
    <property type="entry name" value="MEMBRANE TRANSPORTER PROTEIN MJ0441-RELATED"/>
    <property type="match status" value="1"/>
</dbReference>
<evidence type="ECO:0000256" key="3">
    <source>
        <dbReference type="ARBA" id="ARBA00022989"/>
    </source>
</evidence>
<evidence type="ECO:0000313" key="9">
    <source>
        <dbReference type="Proteomes" id="UP000322644"/>
    </source>
</evidence>
<dbReference type="OrthoDB" id="5329774at2"/>
<reference evidence="6 8" key="1">
    <citation type="submission" date="2015-05" db="EMBL/GenBank/DDBJ databases">
        <authorList>
            <person name="Rovetto F."/>
            <person name="Cocolin L."/>
            <person name="Illeghems K."/>
            <person name="Van Nieuwerburgh F."/>
            <person name="Houf K."/>
        </authorList>
    </citation>
    <scope>NUCLEOTIDE SEQUENCE [LARGE SCALE GENOMIC DNA]</scope>
    <source>
        <strain evidence="6 8">117434</strain>
    </source>
</reference>
<evidence type="ECO:0000256" key="5">
    <source>
        <dbReference type="RuleBase" id="RU363041"/>
    </source>
</evidence>
<accession>A0A1C0B0Q1</accession>
<comment type="similarity">
    <text evidence="5">Belongs to the 4-toluene sulfonate uptake permease (TSUP) (TC 2.A.102) family.</text>
</comment>
<keyword evidence="3 5" id="KW-1133">Transmembrane helix</keyword>
<evidence type="ECO:0000313" key="6">
    <source>
        <dbReference type="EMBL" id="OCL93393.1"/>
    </source>
</evidence>
<organism evidence="7 9">
    <name type="scientific">Arcobacter porcinus</name>
    <dbReference type="NCBI Taxonomy" id="1935204"/>
    <lineage>
        <taxon>Bacteria</taxon>
        <taxon>Pseudomonadati</taxon>
        <taxon>Campylobacterota</taxon>
        <taxon>Epsilonproteobacteria</taxon>
        <taxon>Campylobacterales</taxon>
        <taxon>Arcobacteraceae</taxon>
        <taxon>Arcobacter</taxon>
    </lineage>
</organism>
<dbReference type="GO" id="GO:0005886">
    <property type="term" value="C:plasma membrane"/>
    <property type="evidence" value="ECO:0007669"/>
    <property type="project" value="UniProtKB-SubCell"/>
</dbReference>
<dbReference type="EMBL" id="CP036246">
    <property type="protein sequence ID" value="QEP40196.1"/>
    <property type="molecule type" value="Genomic_DNA"/>
</dbReference>
<dbReference type="Proteomes" id="UP000093159">
    <property type="component" value="Unassembled WGS sequence"/>
</dbReference>
<evidence type="ECO:0000313" key="8">
    <source>
        <dbReference type="Proteomes" id="UP000093159"/>
    </source>
</evidence>
<gene>
    <name evidence="6" type="ORF">AAX28_00936</name>
    <name evidence="7" type="ORF">APORC_0580</name>
</gene>
<reference evidence="7 9" key="2">
    <citation type="submission" date="2019-09" db="EMBL/GenBank/DDBJ databases">
        <title>Complete genome sequencing of four Arcobacter species reveals a diverse suite of mobile elements.</title>
        <authorList>
            <person name="Miller W.G."/>
            <person name="Yee E."/>
            <person name="Bono J.L."/>
        </authorList>
    </citation>
    <scope>NUCLEOTIDE SEQUENCE [LARGE SCALE GENOMIC DNA]</scope>
    <source>
        <strain evidence="7 9">CCUG 56899</strain>
    </source>
</reference>
<dbReference type="PANTHER" id="PTHR43701:SF2">
    <property type="entry name" value="MEMBRANE TRANSPORTER PROTEIN YJNA-RELATED"/>
    <property type="match status" value="1"/>
</dbReference>
<protein>
    <recommendedName>
        <fullName evidence="5">Probable membrane transporter protein</fullName>
    </recommendedName>
</protein>
<feature type="transmembrane region" description="Helical" evidence="5">
    <location>
        <begin position="193"/>
        <end position="213"/>
    </location>
</feature>
<keyword evidence="5" id="KW-1003">Cell membrane</keyword>
<proteinExistence type="inferred from homology"/>
<evidence type="ECO:0000256" key="1">
    <source>
        <dbReference type="ARBA" id="ARBA00004141"/>
    </source>
</evidence>
<dbReference type="RefSeq" id="WP_066173132.1">
    <property type="nucleotide sequence ID" value="NZ_CP036246.2"/>
</dbReference>
<dbReference type="Proteomes" id="UP000322644">
    <property type="component" value="Chromosome"/>
</dbReference>
<keyword evidence="8" id="KW-1185">Reference proteome</keyword>
<keyword evidence="2 5" id="KW-0812">Transmembrane</keyword>
<feature type="transmembrane region" description="Helical" evidence="5">
    <location>
        <begin position="225"/>
        <end position="244"/>
    </location>
</feature>
<reference evidence="7 9" key="3">
    <citation type="submission" date="2019-09" db="EMBL/GenBank/DDBJ databases">
        <title>Taxonomic note: a critical rebuttal of the proposed division of the genus Arcobacter into six genera, emended descriptions of Arcobacter anaerophilus and the genus Arcobacter, and an assessment of genus-level boundaries for Epsilonproteobacteria using in silico genomic comparator tools.</title>
        <authorList>
            <person name="On S.L.W."/>
            <person name="Miller W.G."/>
            <person name="Biggs P."/>
            <person name="Cornelius A."/>
            <person name="Vandamme P."/>
        </authorList>
    </citation>
    <scope>NUCLEOTIDE SEQUENCE [LARGE SCALE GENOMIC DNA]</scope>
    <source>
        <strain evidence="7 9">CCUG 56899</strain>
    </source>
</reference>
<evidence type="ECO:0000256" key="2">
    <source>
        <dbReference type="ARBA" id="ARBA00022692"/>
    </source>
</evidence>
<dbReference type="Pfam" id="PF01925">
    <property type="entry name" value="TauE"/>
    <property type="match status" value="1"/>
</dbReference>
<keyword evidence="4 5" id="KW-0472">Membrane</keyword>
<dbReference type="InterPro" id="IPR051598">
    <property type="entry name" value="TSUP/Inactive_protease-like"/>
</dbReference>
<feature type="transmembrane region" description="Helical" evidence="5">
    <location>
        <begin position="167"/>
        <end position="187"/>
    </location>
</feature>
<sequence>MDINLIIFGLVTGFSSGFFGIGGGSILIPLLLLANYGMKEAVSISIMQMVFSSIYGSYLNFQKIKNFLRDGIILGIGSSFGGLTSGYFLPKVPDIYLQYLFIAVLLYTIYTLFKAPASTQIVAPRKSVITLIFIGYLVGIFAMSIGIGGSLILLPILVGFLKYDLKVATALGLFFVIFSSFGGFISTSLFGNMLFYEGLIIGVGSLIGVYFGIKIKEKTKSTSYKNFVLILNLLVLIVTIYKTFFD</sequence>
<feature type="transmembrane region" description="Helical" evidence="5">
    <location>
        <begin position="96"/>
        <end position="113"/>
    </location>
</feature>
<evidence type="ECO:0000256" key="4">
    <source>
        <dbReference type="ARBA" id="ARBA00023136"/>
    </source>
</evidence>
<feature type="transmembrane region" description="Helical" evidence="5">
    <location>
        <begin position="133"/>
        <end position="160"/>
    </location>
</feature>
<dbReference type="AlphaFoldDB" id="A0A1C0B0Q1"/>
<dbReference type="InterPro" id="IPR002781">
    <property type="entry name" value="TM_pro_TauE-like"/>
</dbReference>
<dbReference type="EMBL" id="LDIR01000001">
    <property type="protein sequence ID" value="OCL93393.1"/>
    <property type="molecule type" value="Genomic_DNA"/>
</dbReference>